<dbReference type="GO" id="GO:0008168">
    <property type="term" value="F:methyltransferase activity"/>
    <property type="evidence" value="ECO:0007669"/>
    <property type="project" value="UniProtKB-KW"/>
</dbReference>
<dbReference type="EMBL" id="AUZZ01007323">
    <property type="protein sequence ID" value="EQD42849.1"/>
    <property type="molecule type" value="Genomic_DNA"/>
</dbReference>
<proteinExistence type="predicted"/>
<organism evidence="1">
    <name type="scientific">mine drainage metagenome</name>
    <dbReference type="NCBI Taxonomy" id="410659"/>
    <lineage>
        <taxon>unclassified sequences</taxon>
        <taxon>metagenomes</taxon>
        <taxon>ecological metagenomes</taxon>
    </lineage>
</organism>
<keyword evidence="1" id="KW-0808">Transferase</keyword>
<protein>
    <submittedName>
        <fullName evidence="1">Type II DNA modification enzyme (Methyltransferase)</fullName>
    </submittedName>
</protein>
<dbReference type="InterPro" id="IPR029063">
    <property type="entry name" value="SAM-dependent_MTases_sf"/>
</dbReference>
<evidence type="ECO:0000313" key="1">
    <source>
        <dbReference type="EMBL" id="EQD42849.1"/>
    </source>
</evidence>
<reference evidence="1" key="2">
    <citation type="journal article" date="2014" name="ISME J.">
        <title>Microbial stratification in low pH oxic and suboxic macroscopic growths along an acid mine drainage.</title>
        <authorList>
            <person name="Mendez-Garcia C."/>
            <person name="Mesa V."/>
            <person name="Sprenger R.R."/>
            <person name="Richter M."/>
            <person name="Diez M.S."/>
            <person name="Solano J."/>
            <person name="Bargiela R."/>
            <person name="Golyshina O.V."/>
            <person name="Manteca A."/>
            <person name="Ramos J.L."/>
            <person name="Gallego J.R."/>
            <person name="Llorente I."/>
            <person name="Martins Dos Santos V.A."/>
            <person name="Jensen O.N."/>
            <person name="Pelaez A.I."/>
            <person name="Sanchez J."/>
            <person name="Ferrer M."/>
        </authorList>
    </citation>
    <scope>NUCLEOTIDE SEQUENCE</scope>
</reference>
<accession>T1AQ34</accession>
<dbReference type="AlphaFoldDB" id="T1AQ34"/>
<name>T1AQ34_9ZZZZ</name>
<reference evidence="1" key="1">
    <citation type="submission" date="2013-08" db="EMBL/GenBank/DDBJ databases">
        <authorList>
            <person name="Mendez C."/>
            <person name="Richter M."/>
            <person name="Ferrer M."/>
            <person name="Sanchez J."/>
        </authorList>
    </citation>
    <scope>NUCLEOTIDE SEQUENCE</scope>
</reference>
<sequence>MATGVPPPNARTRTGCSLDYSLTYHGKMDEVFGRRNFRNFITRAKCNPKNYTRRQFGNVSDHILFCTKNGECVWHRPYAKWKPERILEEYPCIDQATGRR</sequence>
<dbReference type="GO" id="GO:0032259">
    <property type="term" value="P:methylation"/>
    <property type="evidence" value="ECO:0007669"/>
    <property type="project" value="UniProtKB-KW"/>
</dbReference>
<keyword evidence="1" id="KW-0489">Methyltransferase</keyword>
<dbReference type="SUPFAM" id="SSF53335">
    <property type="entry name" value="S-adenosyl-L-methionine-dependent methyltransferases"/>
    <property type="match status" value="1"/>
</dbReference>
<comment type="caution">
    <text evidence="1">The sequence shown here is derived from an EMBL/GenBank/DDBJ whole genome shotgun (WGS) entry which is preliminary data.</text>
</comment>
<gene>
    <name evidence="1" type="ORF">B2A_10149</name>
</gene>